<dbReference type="RefSeq" id="XP_024732199.1">
    <property type="nucleotide sequence ID" value="XM_024883705.1"/>
</dbReference>
<dbReference type="GeneID" id="36591782"/>
<name>A0A2J6SWY5_9HELO</name>
<dbReference type="OrthoDB" id="9988102at2759"/>
<feature type="compositionally biased region" description="Basic and acidic residues" evidence="1">
    <location>
        <begin position="315"/>
        <end position="329"/>
    </location>
</feature>
<evidence type="ECO:0000256" key="1">
    <source>
        <dbReference type="SAM" id="MobiDB-lite"/>
    </source>
</evidence>
<feature type="compositionally biased region" description="Acidic residues" evidence="1">
    <location>
        <begin position="53"/>
        <end position="64"/>
    </location>
</feature>
<accession>A0A2J6SWY5</accession>
<dbReference type="EMBL" id="KZ613856">
    <property type="protein sequence ID" value="PMD55295.1"/>
    <property type="molecule type" value="Genomic_DNA"/>
</dbReference>
<feature type="compositionally biased region" description="Polar residues" evidence="1">
    <location>
        <begin position="30"/>
        <end position="39"/>
    </location>
</feature>
<keyword evidence="2" id="KW-0472">Membrane</keyword>
<evidence type="ECO:0000256" key="2">
    <source>
        <dbReference type="SAM" id="Phobius"/>
    </source>
</evidence>
<feature type="region of interest" description="Disordered" evidence="1">
    <location>
        <begin position="315"/>
        <end position="335"/>
    </location>
</feature>
<organism evidence="3 4">
    <name type="scientific">Hyaloscypha bicolor E</name>
    <dbReference type="NCBI Taxonomy" id="1095630"/>
    <lineage>
        <taxon>Eukaryota</taxon>
        <taxon>Fungi</taxon>
        <taxon>Dikarya</taxon>
        <taxon>Ascomycota</taxon>
        <taxon>Pezizomycotina</taxon>
        <taxon>Leotiomycetes</taxon>
        <taxon>Helotiales</taxon>
        <taxon>Hyaloscyphaceae</taxon>
        <taxon>Hyaloscypha</taxon>
        <taxon>Hyaloscypha bicolor</taxon>
    </lineage>
</organism>
<reference evidence="3 4" key="1">
    <citation type="submission" date="2016-04" db="EMBL/GenBank/DDBJ databases">
        <title>A degradative enzymes factory behind the ericoid mycorrhizal symbiosis.</title>
        <authorList>
            <consortium name="DOE Joint Genome Institute"/>
            <person name="Martino E."/>
            <person name="Morin E."/>
            <person name="Grelet G."/>
            <person name="Kuo A."/>
            <person name="Kohler A."/>
            <person name="Daghino S."/>
            <person name="Barry K."/>
            <person name="Choi C."/>
            <person name="Cichocki N."/>
            <person name="Clum A."/>
            <person name="Copeland A."/>
            <person name="Hainaut M."/>
            <person name="Haridas S."/>
            <person name="Labutti K."/>
            <person name="Lindquist E."/>
            <person name="Lipzen A."/>
            <person name="Khouja H.-R."/>
            <person name="Murat C."/>
            <person name="Ohm R."/>
            <person name="Olson A."/>
            <person name="Spatafora J."/>
            <person name="Veneault-Fourrey C."/>
            <person name="Henrissat B."/>
            <person name="Grigoriev I."/>
            <person name="Martin F."/>
            <person name="Perotto S."/>
        </authorList>
    </citation>
    <scope>NUCLEOTIDE SEQUENCE [LARGE SCALE GENOMIC DNA]</scope>
    <source>
        <strain evidence="3 4">E</strain>
    </source>
</reference>
<proteinExistence type="predicted"/>
<dbReference type="AlphaFoldDB" id="A0A2J6SWY5"/>
<protein>
    <submittedName>
        <fullName evidence="3">Uncharacterized protein</fullName>
    </submittedName>
</protein>
<keyword evidence="2" id="KW-1133">Transmembrane helix</keyword>
<feature type="transmembrane region" description="Helical" evidence="2">
    <location>
        <begin position="399"/>
        <end position="419"/>
    </location>
</feature>
<feature type="transmembrane region" description="Helical" evidence="2">
    <location>
        <begin position="425"/>
        <end position="443"/>
    </location>
</feature>
<sequence length="447" mass="50192">MGRPLSQCALCRTLPQSGSKGPCTHGRGDSQGSNLSQTYSSLHLEESTSSSETDGEFSEGVEDEISEDVGLQAESDKEILERADLFAQLPFAQSESLSDLSRTLNNIEPNTSQPAWRLRVLRELKAYFSCFSPSTPPIPPGKTRVTWQCVCGAELHDDYTELRTGAARELESFLRRSSHSLRRNLQFSWKENIKRVGGLLKITLTTGQKLGIGRAAQAPGLVNTECATRTPAHSASDVSYLLICHSAAAGQEVLKLRQLDICDIDSDKKLFEFLSKEYSNIRKRWWSWISFWTLQNIKFARFELYENEFVDIRKPDEVPPPNRDHEYRHGPPNPPELQPPLGSNLLMHSFIHPEKIGCGKRRLRQIPRRLKERLSLAEDDQDNIGWGLQFVEGWNRKRLVAIVSTGIASLLIPIIFPALDHNIQKAAAISSFMLSLVTLRIAALNSS</sequence>
<evidence type="ECO:0000313" key="3">
    <source>
        <dbReference type="EMBL" id="PMD55295.1"/>
    </source>
</evidence>
<evidence type="ECO:0000313" key="4">
    <source>
        <dbReference type="Proteomes" id="UP000235371"/>
    </source>
</evidence>
<keyword evidence="2" id="KW-0812">Transmembrane</keyword>
<dbReference type="InParanoid" id="A0A2J6SWY5"/>
<dbReference type="Proteomes" id="UP000235371">
    <property type="component" value="Unassembled WGS sequence"/>
</dbReference>
<gene>
    <name evidence="3" type="ORF">K444DRAFT_634131</name>
</gene>
<keyword evidence="4" id="KW-1185">Reference proteome</keyword>
<feature type="region of interest" description="Disordered" evidence="1">
    <location>
        <begin position="13"/>
        <end position="64"/>
    </location>
</feature>